<sequence>MLEGSPQKAGEIRKSIPIAFGRFAMSKIVSTVAAGAATLLTALAVAASVSGGVAANADDNPPPPPTTTTTENQDGHGNPWHG</sequence>
<dbReference type="Proteomes" id="UP000605568">
    <property type="component" value="Unassembled WGS sequence"/>
</dbReference>
<organism evidence="2 3">
    <name type="scientific">Lentzea cavernae</name>
    <dbReference type="NCBI Taxonomy" id="2020703"/>
    <lineage>
        <taxon>Bacteria</taxon>
        <taxon>Bacillati</taxon>
        <taxon>Actinomycetota</taxon>
        <taxon>Actinomycetes</taxon>
        <taxon>Pseudonocardiales</taxon>
        <taxon>Pseudonocardiaceae</taxon>
        <taxon>Lentzea</taxon>
    </lineage>
</organism>
<name>A0ABQ3MWS1_9PSEU</name>
<accession>A0ABQ3MWS1</accession>
<dbReference type="EMBL" id="BNAR01000028">
    <property type="protein sequence ID" value="GHH62324.1"/>
    <property type="molecule type" value="Genomic_DNA"/>
</dbReference>
<gene>
    <name evidence="2" type="ORF">GCM10017774_89880</name>
</gene>
<evidence type="ECO:0000313" key="2">
    <source>
        <dbReference type="EMBL" id="GHH62324.1"/>
    </source>
</evidence>
<evidence type="ECO:0000256" key="1">
    <source>
        <dbReference type="SAM" id="MobiDB-lite"/>
    </source>
</evidence>
<feature type="region of interest" description="Disordered" evidence="1">
    <location>
        <begin position="53"/>
        <end position="82"/>
    </location>
</feature>
<protein>
    <submittedName>
        <fullName evidence="2">Uncharacterized protein</fullName>
    </submittedName>
</protein>
<comment type="caution">
    <text evidence="2">The sequence shown here is derived from an EMBL/GenBank/DDBJ whole genome shotgun (WGS) entry which is preliminary data.</text>
</comment>
<keyword evidence="3" id="KW-1185">Reference proteome</keyword>
<proteinExistence type="predicted"/>
<reference evidence="3" key="1">
    <citation type="journal article" date="2019" name="Int. J. Syst. Evol. Microbiol.">
        <title>The Global Catalogue of Microorganisms (GCM) 10K type strain sequencing project: providing services to taxonomists for standard genome sequencing and annotation.</title>
        <authorList>
            <consortium name="The Broad Institute Genomics Platform"/>
            <consortium name="The Broad Institute Genome Sequencing Center for Infectious Disease"/>
            <person name="Wu L."/>
            <person name="Ma J."/>
        </authorList>
    </citation>
    <scope>NUCLEOTIDE SEQUENCE [LARGE SCALE GENOMIC DNA]</scope>
    <source>
        <strain evidence="3">CGMCC 4.7367</strain>
    </source>
</reference>
<evidence type="ECO:0000313" key="3">
    <source>
        <dbReference type="Proteomes" id="UP000605568"/>
    </source>
</evidence>